<dbReference type="Gene3D" id="2.130.10.10">
    <property type="entry name" value="YVTN repeat-like/Quinoprotein amine dehydrogenase"/>
    <property type="match status" value="1"/>
</dbReference>
<keyword evidence="6" id="KW-0677">Repeat</keyword>
<keyword evidence="5 11" id="KW-0853">WD repeat</keyword>
<evidence type="ECO:0000256" key="3">
    <source>
        <dbReference type="ARBA" id="ARBA00022448"/>
    </source>
</evidence>
<dbReference type="AlphaFoldDB" id="A0A7D8UYS7"/>
<evidence type="ECO:0000256" key="10">
    <source>
        <dbReference type="ARBA" id="ARBA00032565"/>
    </source>
</evidence>
<dbReference type="SMART" id="SM00320">
    <property type="entry name" value="WD40"/>
    <property type="match status" value="6"/>
</dbReference>
<gene>
    <name evidence="12" type="ORF">VHUM_03932</name>
</gene>
<proteinExistence type="inferred from homology"/>
<comment type="similarity">
    <text evidence="9">Belongs to the WD repeat peroxin-7 family.</text>
</comment>
<evidence type="ECO:0000256" key="4">
    <source>
        <dbReference type="ARBA" id="ARBA00022490"/>
    </source>
</evidence>
<dbReference type="EMBL" id="QKWK01000013">
    <property type="protein sequence ID" value="TXT04849.1"/>
    <property type="molecule type" value="Genomic_DNA"/>
</dbReference>
<dbReference type="GO" id="GO:0005829">
    <property type="term" value="C:cytosol"/>
    <property type="evidence" value="ECO:0007669"/>
    <property type="project" value="UniProtKB-SubCell"/>
</dbReference>
<dbReference type="Proteomes" id="UP000473826">
    <property type="component" value="Unassembled WGS sequence"/>
</dbReference>
<sequence>MPSPVGPPGAPPVRLRTQGYAHHSLKFSPYFEDRVALASGANFGLVGNGRVHVVRSGPGGVGVEKYFDTQDSVYDVAWNEAHENQLVAGCGNGAIRLFDITLQGLPVAAWHEHTGEVVGVDWSNLEKSLFATASWDGSVKVWAVERATALQSLPINAGQVYAALFSPHTPGLLASAGQDGQVRLFDLRSAARAGPPRPTTAWAASPADILAADWNKYRPGVLATAGKDKVVRVWDIRNPAVPTAELPGHALAIRKIQWSPYHADIIASSGYDMTARIWNTALPAPRPASATSHHSEFTMALGWALFDEGVIATAGWDQELHLYRPVL</sequence>
<dbReference type="PROSITE" id="PS00678">
    <property type="entry name" value="WD_REPEATS_1"/>
    <property type="match status" value="1"/>
</dbReference>
<evidence type="ECO:0000256" key="2">
    <source>
        <dbReference type="ARBA" id="ARBA00004514"/>
    </source>
</evidence>
<comment type="caution">
    <text evidence="12">The sequence shown here is derived from an EMBL/GenBank/DDBJ whole genome shotgun (WGS) entry which is preliminary data.</text>
</comment>
<dbReference type="InterPro" id="IPR020472">
    <property type="entry name" value="WD40_PAC1"/>
</dbReference>
<evidence type="ECO:0000256" key="5">
    <source>
        <dbReference type="ARBA" id="ARBA00022574"/>
    </source>
</evidence>
<evidence type="ECO:0000313" key="13">
    <source>
        <dbReference type="Proteomes" id="UP000473826"/>
    </source>
</evidence>
<dbReference type="Pfam" id="PF00400">
    <property type="entry name" value="WD40"/>
    <property type="match status" value="4"/>
</dbReference>
<feature type="repeat" description="WD" evidence="11">
    <location>
        <begin position="222"/>
        <end position="244"/>
    </location>
</feature>
<dbReference type="InterPro" id="IPR044536">
    <property type="entry name" value="PEX7"/>
</dbReference>
<dbReference type="PROSITE" id="PS50082">
    <property type="entry name" value="WD_REPEATS_2"/>
    <property type="match status" value="3"/>
</dbReference>
<feature type="repeat" description="WD" evidence="11">
    <location>
        <begin position="110"/>
        <end position="152"/>
    </location>
</feature>
<dbReference type="InterPro" id="IPR019775">
    <property type="entry name" value="WD40_repeat_CS"/>
</dbReference>
<dbReference type="PRINTS" id="PR00320">
    <property type="entry name" value="GPROTEINBRPT"/>
</dbReference>
<dbReference type="GO" id="GO:0016558">
    <property type="term" value="P:protein import into peroxisome matrix"/>
    <property type="evidence" value="ECO:0007669"/>
    <property type="project" value="InterPro"/>
</dbReference>
<dbReference type="GO" id="GO:0005782">
    <property type="term" value="C:peroxisomal matrix"/>
    <property type="evidence" value="ECO:0007669"/>
    <property type="project" value="UniProtKB-SubCell"/>
</dbReference>
<evidence type="ECO:0000256" key="9">
    <source>
        <dbReference type="ARBA" id="ARBA00024017"/>
    </source>
</evidence>
<dbReference type="GO" id="GO:0005053">
    <property type="term" value="F:peroxisome matrix targeting signal-2 binding"/>
    <property type="evidence" value="ECO:0007669"/>
    <property type="project" value="InterPro"/>
</dbReference>
<dbReference type="InterPro" id="IPR036322">
    <property type="entry name" value="WD40_repeat_dom_sf"/>
</dbReference>
<name>A0A7D8UYS7_VANHU</name>
<evidence type="ECO:0000256" key="6">
    <source>
        <dbReference type="ARBA" id="ARBA00022737"/>
    </source>
</evidence>
<accession>A0A7D8UYS7</accession>
<comment type="subcellular location">
    <subcellularLocation>
        <location evidence="2">Cytoplasm</location>
        <location evidence="2">Cytosol</location>
    </subcellularLocation>
    <subcellularLocation>
        <location evidence="1">Peroxisome matrix</location>
    </subcellularLocation>
</comment>
<dbReference type="SUPFAM" id="SSF50978">
    <property type="entry name" value="WD40 repeat-like"/>
    <property type="match status" value="1"/>
</dbReference>
<reference evidence="12 13" key="1">
    <citation type="journal article" date="2019" name="PLoS Genet.">
        <title>Convergent evolution of linked mating-type loci in basidiomycete fungi.</title>
        <authorList>
            <person name="Sun S."/>
            <person name="Coelho M.A."/>
            <person name="Heitman J."/>
            <person name="Nowrousian M."/>
        </authorList>
    </citation>
    <scope>NUCLEOTIDE SEQUENCE [LARGE SCALE GENOMIC DNA]</scope>
    <source>
        <strain evidence="12 13">CBS 4282</strain>
    </source>
</reference>
<dbReference type="OrthoDB" id="273771at2759"/>
<dbReference type="InterPro" id="IPR015943">
    <property type="entry name" value="WD40/YVTN_repeat-like_dom_sf"/>
</dbReference>
<keyword evidence="8" id="KW-0576">Peroxisome</keyword>
<evidence type="ECO:0000256" key="11">
    <source>
        <dbReference type="PROSITE-ProRule" id="PRU00221"/>
    </source>
</evidence>
<dbReference type="PANTHER" id="PTHR46027:SF1">
    <property type="entry name" value="PEROXISOMAL TARGETING SIGNAL 2 RECEPTOR"/>
    <property type="match status" value="1"/>
</dbReference>
<feature type="repeat" description="WD" evidence="11">
    <location>
        <begin position="246"/>
        <end position="279"/>
    </location>
</feature>
<protein>
    <recommendedName>
        <fullName evidence="10">Peroxin-7</fullName>
    </recommendedName>
</protein>
<evidence type="ECO:0000256" key="1">
    <source>
        <dbReference type="ARBA" id="ARBA00004253"/>
    </source>
</evidence>
<organism evidence="12 13">
    <name type="scientific">Vanrija humicola</name>
    <name type="common">Yeast</name>
    <name type="synonym">Cryptococcus humicola</name>
    <dbReference type="NCBI Taxonomy" id="5417"/>
    <lineage>
        <taxon>Eukaryota</taxon>
        <taxon>Fungi</taxon>
        <taxon>Dikarya</taxon>
        <taxon>Basidiomycota</taxon>
        <taxon>Agaricomycotina</taxon>
        <taxon>Tremellomycetes</taxon>
        <taxon>Trichosporonales</taxon>
        <taxon>Trichosporonaceae</taxon>
        <taxon>Vanrija</taxon>
    </lineage>
</organism>
<keyword evidence="13" id="KW-1185">Reference proteome</keyword>
<dbReference type="PANTHER" id="PTHR46027">
    <property type="entry name" value="PEROXISOMAL TARGETING SIGNAL 2 RECEPTOR"/>
    <property type="match status" value="1"/>
</dbReference>
<keyword evidence="3" id="KW-0813">Transport</keyword>
<evidence type="ECO:0000256" key="8">
    <source>
        <dbReference type="ARBA" id="ARBA00023140"/>
    </source>
</evidence>
<dbReference type="InterPro" id="IPR001680">
    <property type="entry name" value="WD40_rpt"/>
</dbReference>
<evidence type="ECO:0000313" key="12">
    <source>
        <dbReference type="EMBL" id="TXT04849.1"/>
    </source>
</evidence>
<evidence type="ECO:0000256" key="7">
    <source>
        <dbReference type="ARBA" id="ARBA00022927"/>
    </source>
</evidence>
<keyword evidence="4" id="KW-0963">Cytoplasm</keyword>
<dbReference type="PROSITE" id="PS50294">
    <property type="entry name" value="WD_REPEATS_REGION"/>
    <property type="match status" value="1"/>
</dbReference>
<keyword evidence="7" id="KW-0653">Protein transport</keyword>